<evidence type="ECO:0000313" key="1">
    <source>
        <dbReference type="EMBL" id="TCO31566.1"/>
    </source>
</evidence>
<comment type="caution">
    <text evidence="1">The sequence shown here is derived from an EMBL/GenBank/DDBJ whole genome shotgun (WGS) entry which is preliminary data.</text>
</comment>
<protein>
    <submittedName>
        <fullName evidence="1">Uncharacterized protein</fullName>
    </submittedName>
</protein>
<reference evidence="1 2" key="1">
    <citation type="journal article" date="2015" name="Stand. Genomic Sci.">
        <title>Genomic Encyclopedia of Bacterial and Archaeal Type Strains, Phase III: the genomes of soil and plant-associated and newly described type strains.</title>
        <authorList>
            <person name="Whitman W.B."/>
            <person name="Woyke T."/>
            <person name="Klenk H.P."/>
            <person name="Zhou Y."/>
            <person name="Lilburn T.G."/>
            <person name="Beck B.J."/>
            <person name="De Vos P."/>
            <person name="Vandamme P."/>
            <person name="Eisen J.A."/>
            <person name="Garrity G."/>
            <person name="Hugenholtz P."/>
            <person name="Kyrpides N.C."/>
        </authorList>
    </citation>
    <scope>NUCLEOTIDE SEQUENCE [LARGE SCALE GENOMIC DNA]</scope>
    <source>
        <strain evidence="1 2">VKM Ac-2538</strain>
    </source>
</reference>
<proteinExistence type="predicted"/>
<keyword evidence="2" id="KW-1185">Reference proteome</keyword>
<name>A0ABY2BTS0_9ACTN</name>
<accession>A0ABY2BTS0</accession>
<organism evidence="1 2">
    <name type="scientific">Kribbella orskensis</name>
    <dbReference type="NCBI Taxonomy" id="2512216"/>
    <lineage>
        <taxon>Bacteria</taxon>
        <taxon>Bacillati</taxon>
        <taxon>Actinomycetota</taxon>
        <taxon>Actinomycetes</taxon>
        <taxon>Propionibacteriales</taxon>
        <taxon>Kribbellaceae</taxon>
        <taxon>Kribbella</taxon>
    </lineage>
</organism>
<evidence type="ECO:0000313" key="2">
    <source>
        <dbReference type="Proteomes" id="UP000295818"/>
    </source>
</evidence>
<gene>
    <name evidence="1" type="ORF">EV644_101206</name>
</gene>
<dbReference type="RefSeq" id="WP_255511272.1">
    <property type="nucleotide sequence ID" value="NZ_SLWM01000001.1"/>
</dbReference>
<dbReference type="Proteomes" id="UP000295818">
    <property type="component" value="Unassembled WGS sequence"/>
</dbReference>
<sequence length="41" mass="4329">MTGFTLNPSATVLLTDLGISVPNVLRRASLPEVTFTEAPQA</sequence>
<dbReference type="EMBL" id="SLWM01000001">
    <property type="protein sequence ID" value="TCO31566.1"/>
    <property type="molecule type" value="Genomic_DNA"/>
</dbReference>